<name>A0AAN9LX19_CANGL</name>
<feature type="transmembrane region" description="Helical" evidence="1">
    <location>
        <begin position="54"/>
        <end position="73"/>
    </location>
</feature>
<dbReference type="PANTHER" id="PTHR33116:SF78">
    <property type="entry name" value="OS12G0587133 PROTEIN"/>
    <property type="match status" value="1"/>
</dbReference>
<gene>
    <name evidence="2" type="ORF">VNO77_13119</name>
</gene>
<dbReference type="EMBL" id="JAYMYQ010000003">
    <property type="protein sequence ID" value="KAK7343965.1"/>
    <property type="molecule type" value="Genomic_DNA"/>
</dbReference>
<sequence length="140" mass="16154">MDCISHFSILVANFLGCNIGDMPFKYLGLLIDDNPCKEKRCWTRIIQAFCNRLIFQWVVALLCLTTCVLLLLYKAPPKVLNQLILLQRTFLWGGPEALKRIAWVENGGLGVKCLPVFNQALLLKWRWRILHNPQGKIWTT</sequence>
<reference evidence="2 3" key="1">
    <citation type="submission" date="2024-01" db="EMBL/GenBank/DDBJ databases">
        <title>The genomes of 5 underutilized Papilionoideae crops provide insights into root nodulation and disease resistanc.</title>
        <authorList>
            <person name="Jiang F."/>
        </authorList>
    </citation>
    <scope>NUCLEOTIDE SEQUENCE [LARGE SCALE GENOMIC DNA]</scope>
    <source>
        <strain evidence="2">LVBAO_FW01</strain>
        <tissue evidence="2">Leaves</tissue>
    </source>
</reference>
<protein>
    <submittedName>
        <fullName evidence="2">Uncharacterized protein</fullName>
    </submittedName>
</protein>
<keyword evidence="1" id="KW-0812">Transmembrane</keyword>
<dbReference type="PANTHER" id="PTHR33116">
    <property type="entry name" value="REVERSE TRANSCRIPTASE ZINC-BINDING DOMAIN-CONTAINING PROTEIN-RELATED-RELATED"/>
    <property type="match status" value="1"/>
</dbReference>
<dbReference type="Proteomes" id="UP001367508">
    <property type="component" value="Unassembled WGS sequence"/>
</dbReference>
<evidence type="ECO:0000313" key="3">
    <source>
        <dbReference type="Proteomes" id="UP001367508"/>
    </source>
</evidence>
<organism evidence="2 3">
    <name type="scientific">Canavalia gladiata</name>
    <name type="common">Sword bean</name>
    <name type="synonym">Dolichos gladiatus</name>
    <dbReference type="NCBI Taxonomy" id="3824"/>
    <lineage>
        <taxon>Eukaryota</taxon>
        <taxon>Viridiplantae</taxon>
        <taxon>Streptophyta</taxon>
        <taxon>Embryophyta</taxon>
        <taxon>Tracheophyta</taxon>
        <taxon>Spermatophyta</taxon>
        <taxon>Magnoliopsida</taxon>
        <taxon>eudicotyledons</taxon>
        <taxon>Gunneridae</taxon>
        <taxon>Pentapetalae</taxon>
        <taxon>rosids</taxon>
        <taxon>fabids</taxon>
        <taxon>Fabales</taxon>
        <taxon>Fabaceae</taxon>
        <taxon>Papilionoideae</taxon>
        <taxon>50 kb inversion clade</taxon>
        <taxon>NPAAA clade</taxon>
        <taxon>indigoferoid/millettioid clade</taxon>
        <taxon>Phaseoleae</taxon>
        <taxon>Canavalia</taxon>
    </lineage>
</organism>
<accession>A0AAN9LX19</accession>
<dbReference type="AlphaFoldDB" id="A0AAN9LX19"/>
<comment type="caution">
    <text evidence="2">The sequence shown here is derived from an EMBL/GenBank/DDBJ whole genome shotgun (WGS) entry which is preliminary data.</text>
</comment>
<evidence type="ECO:0000256" key="1">
    <source>
        <dbReference type="SAM" id="Phobius"/>
    </source>
</evidence>
<keyword evidence="1" id="KW-1133">Transmembrane helix</keyword>
<evidence type="ECO:0000313" key="2">
    <source>
        <dbReference type="EMBL" id="KAK7343965.1"/>
    </source>
</evidence>
<keyword evidence="3" id="KW-1185">Reference proteome</keyword>
<proteinExistence type="predicted"/>
<keyword evidence="1" id="KW-0472">Membrane</keyword>